<dbReference type="Proteomes" id="UP001352852">
    <property type="component" value="Unassembled WGS sequence"/>
</dbReference>
<feature type="compositionally biased region" description="Basic and acidic residues" evidence="1">
    <location>
        <begin position="1022"/>
        <end position="1043"/>
    </location>
</feature>
<evidence type="ECO:0000256" key="1">
    <source>
        <dbReference type="SAM" id="MobiDB-lite"/>
    </source>
</evidence>
<feature type="compositionally biased region" description="Low complexity" evidence="1">
    <location>
        <begin position="1408"/>
        <end position="1428"/>
    </location>
</feature>
<feature type="compositionally biased region" description="Polar residues" evidence="1">
    <location>
        <begin position="587"/>
        <end position="596"/>
    </location>
</feature>
<feature type="compositionally biased region" description="Acidic residues" evidence="1">
    <location>
        <begin position="631"/>
        <end position="641"/>
    </location>
</feature>
<organism evidence="2 3">
    <name type="scientific">Characodon lateralis</name>
    <dbReference type="NCBI Taxonomy" id="208331"/>
    <lineage>
        <taxon>Eukaryota</taxon>
        <taxon>Metazoa</taxon>
        <taxon>Chordata</taxon>
        <taxon>Craniata</taxon>
        <taxon>Vertebrata</taxon>
        <taxon>Euteleostomi</taxon>
        <taxon>Actinopterygii</taxon>
        <taxon>Neopterygii</taxon>
        <taxon>Teleostei</taxon>
        <taxon>Neoteleostei</taxon>
        <taxon>Acanthomorphata</taxon>
        <taxon>Ovalentaria</taxon>
        <taxon>Atherinomorphae</taxon>
        <taxon>Cyprinodontiformes</taxon>
        <taxon>Goodeidae</taxon>
        <taxon>Characodon</taxon>
    </lineage>
</organism>
<feature type="region of interest" description="Disordered" evidence="1">
    <location>
        <begin position="258"/>
        <end position="283"/>
    </location>
</feature>
<feature type="compositionally biased region" description="Acidic residues" evidence="1">
    <location>
        <begin position="1210"/>
        <end position="1231"/>
    </location>
</feature>
<feature type="compositionally biased region" description="Basic and acidic residues" evidence="1">
    <location>
        <begin position="1331"/>
        <end position="1354"/>
    </location>
</feature>
<feature type="region of interest" description="Disordered" evidence="1">
    <location>
        <begin position="1062"/>
        <end position="1121"/>
    </location>
</feature>
<reference evidence="2 3" key="1">
    <citation type="submission" date="2021-06" db="EMBL/GenBank/DDBJ databases">
        <authorList>
            <person name="Palmer J.M."/>
        </authorList>
    </citation>
    <scope>NUCLEOTIDE SEQUENCE [LARGE SCALE GENOMIC DNA]</scope>
    <source>
        <strain evidence="2 3">CL_MEX2019</strain>
        <tissue evidence="2">Muscle</tissue>
    </source>
</reference>
<feature type="compositionally biased region" description="Polar residues" evidence="1">
    <location>
        <begin position="1457"/>
        <end position="1473"/>
    </location>
</feature>
<feature type="compositionally biased region" description="Basic and acidic residues" evidence="1">
    <location>
        <begin position="131"/>
        <end position="151"/>
    </location>
</feature>
<feature type="region of interest" description="Disordered" evidence="1">
    <location>
        <begin position="1178"/>
        <end position="1357"/>
    </location>
</feature>
<feature type="region of interest" description="Disordered" evidence="1">
    <location>
        <begin position="1450"/>
        <end position="1473"/>
    </location>
</feature>
<feature type="compositionally biased region" description="Acidic residues" evidence="1">
    <location>
        <begin position="1304"/>
        <end position="1315"/>
    </location>
</feature>
<feature type="compositionally biased region" description="Acidic residues" evidence="1">
    <location>
        <begin position="1519"/>
        <end position="1540"/>
    </location>
</feature>
<feature type="compositionally biased region" description="Basic and acidic residues" evidence="1">
    <location>
        <begin position="1389"/>
        <end position="1406"/>
    </location>
</feature>
<feature type="compositionally biased region" description="Basic and acidic residues" evidence="1">
    <location>
        <begin position="342"/>
        <end position="355"/>
    </location>
</feature>
<feature type="region of interest" description="Disordered" evidence="1">
    <location>
        <begin position="397"/>
        <end position="476"/>
    </location>
</feature>
<dbReference type="EMBL" id="JAHUTJ010008300">
    <property type="protein sequence ID" value="MED6266481.1"/>
    <property type="molecule type" value="Genomic_DNA"/>
</dbReference>
<feature type="compositionally biased region" description="Basic and acidic residues" evidence="1">
    <location>
        <begin position="642"/>
        <end position="653"/>
    </location>
</feature>
<feature type="region of interest" description="Disordered" evidence="1">
    <location>
        <begin position="508"/>
        <end position="653"/>
    </location>
</feature>
<feature type="compositionally biased region" description="Basic and acidic residues" evidence="1">
    <location>
        <begin position="101"/>
        <end position="111"/>
    </location>
</feature>
<gene>
    <name evidence="2" type="ORF">CHARACLAT_002560</name>
</gene>
<evidence type="ECO:0000313" key="2">
    <source>
        <dbReference type="EMBL" id="MED6266481.1"/>
    </source>
</evidence>
<feature type="compositionally biased region" description="Basic and acidic residues" evidence="1">
    <location>
        <begin position="435"/>
        <end position="444"/>
    </location>
</feature>
<feature type="compositionally biased region" description="Basic and acidic residues" evidence="1">
    <location>
        <begin position="215"/>
        <end position="233"/>
    </location>
</feature>
<feature type="region of interest" description="Disordered" evidence="1">
    <location>
        <begin position="1369"/>
        <end position="1430"/>
    </location>
</feature>
<evidence type="ECO:0000313" key="3">
    <source>
        <dbReference type="Proteomes" id="UP001352852"/>
    </source>
</evidence>
<feature type="compositionally biased region" description="Low complexity" evidence="1">
    <location>
        <begin position="1099"/>
        <end position="1119"/>
    </location>
</feature>
<feature type="compositionally biased region" description="Polar residues" evidence="1">
    <location>
        <begin position="1504"/>
        <end position="1518"/>
    </location>
</feature>
<feature type="region of interest" description="Disordered" evidence="1">
    <location>
        <begin position="34"/>
        <end position="63"/>
    </location>
</feature>
<feature type="compositionally biased region" description="Acidic residues" evidence="1">
    <location>
        <begin position="445"/>
        <end position="470"/>
    </location>
</feature>
<sequence length="1727" mass="190752">MDPDPDNPFARVERTLVSVWCYITEAVSRFLRPQPVETANNDPNSLHESRVDSEPPDCGQTGVDICGEEAIEELSLPTVSLLSSSSPVVAWERCTADIDVKPREDRESKEDMTEEQFGLAGNDHAGQLVTEDAKPAQGRQEKTEIKKRDTYEEGEMPENNSEHTTGGSGHMQLKERAIDEMDSSVKEEGYVSTWRLDDHQKVEETSTPTQEDTGEEKKEGLEEESKIKECLPKEEEESDTETKEQRHMKAVMLGDANICEDASQLSSANENSEERTQQVETHPLVCKELSGVAEDERVQVAVIEEEEPRGSATREKTEQEKSSRAVKDARQEEDVLTQSVIRSEEHHGTGEEHFDLTGSDLAEHLITEDMTEHQLGLEKTEIQKLHTCVGREGVENVEYQGNAGSENSENEAICEEMEKRSGEAGAGEEPVSRVSIDDFPKVDEAKEDLDEDSDEIQEDTGEENEEDSDEESKIKQFTISEVVNIIGKTGEQSEGEAAALMLDDANICEDASQLSPENENSSNEETKDVETQLPVSKELLEDELTNENVQMKVVEEEDLNTPSNYQTTEEESEQDQSRTIEDVCQEENVSTESATNNDKDVQKTEPETTEFTFKEENVQTATEKEVSMEEMSADDDYEVAEEERLSSKVTDKESCMKRVCSTAPVTVKAEGESAQEINRDFNNIPLGLIEGQTALSHELSTEVYKVTPEAVPEHNNELESDENTLQRFLEEGNSEEIQTIHLPEEVEGFKSSGTGGGEYFLTGQGSAEENKNELDLVVEQQAGALQFVEDPEKPKSDNINLELEHFSEVEEVELLDTSMKTEIKQPDEEFETYSADETELQDGDETVEFKMTRLSEEAAEDGCERREVPAADEGVDFADESLKGEEERITEMSLSPELVETFSLQDDCGNLKHSEDIKPELFDESAAELLQMGFDTEEQGCTHEGELDHEILDLNEITHLQLVGTAADLITGQSELSQHLETNNQAPLRAPQMTEAEITADTETADESNMTTLEGLSVISVEETKHEPQPAERYSEDPAGEHQDVIDEEILDLWIETAMSKDTDRIREEDLSEPGMQKDQPNEESGKTSSEKKKEEPMEANSEEPASASETETSLTTLEYLDQPFSETPLLKSADPGLLADINGILNAGSNSEDICEFSTPNSKSALFEETVETVQSYLREDGASSEMRSCPDSGASSPESRQTGGTSQDEPDEAKPEEEAETDTLCEEADVTSLTTEAHDELLKAAVSDFSDKIQPSESGQHKEDLEALSEEGSESPFGGEPQTECEKQQFSLIAPEQRSSEEAEITADTETADESNMTTLEGLSVISVEETKHEPQPAERYSEDPAGEHQDVIDEEILDLWIETAMSKDTDRIREEDLSEPGMQKDQPNEESGKTSSEKKKEEPMEANSEEPASASETETSLTTLEYLDQPFSETPLLKSADPGLLADINGILNAGSNSEDICEFSTPNSKSALFEETVETVQSYLREDGASSEMRSCPDSGASSPESRQTGGTSQDEPDEAKPEEEAETDTLCEEADVTSLTTEAHDELLKAAVSDFSDKIQPSESGQHKEDLEALSEEGSESPFGGQPQTECEKQQFSLIAPEQRSSEELTKSFPAPSRTEVEEDQSEVDGSMFDFAMQRSRIAVKNPRARPPTDPRSLINKPSVDPTPPSHGPGKVPLGVPLGGLGMGIKLPGLGAGFPVLKKTQRSIKDENNPETQSQVLD</sequence>
<comment type="caution">
    <text evidence="2">The sequence shown here is derived from an EMBL/GenBank/DDBJ whole genome shotgun (WGS) entry which is preliminary data.</text>
</comment>
<feature type="region of interest" description="Disordered" evidence="1">
    <location>
        <begin position="298"/>
        <end position="355"/>
    </location>
</feature>
<feature type="compositionally biased region" description="Basic and acidic residues" evidence="1">
    <location>
        <begin position="597"/>
        <end position="627"/>
    </location>
</feature>
<keyword evidence="3" id="KW-1185">Reference proteome</keyword>
<feature type="region of interest" description="Disordered" evidence="1">
    <location>
        <begin position="1487"/>
        <end position="1684"/>
    </location>
</feature>
<feature type="compositionally biased region" description="Polar residues" evidence="1">
    <location>
        <begin position="1591"/>
        <end position="1602"/>
    </location>
</feature>
<name>A0ABU7CU67_9TELE</name>
<proteinExistence type="predicted"/>
<accession>A0ABU7CU67</accession>
<feature type="compositionally biased region" description="Basic and acidic residues" evidence="1">
    <location>
        <begin position="1080"/>
        <end position="1097"/>
    </location>
</feature>
<feature type="region of interest" description="Disordered" evidence="1">
    <location>
        <begin position="1002"/>
        <end position="1043"/>
    </location>
</feature>
<feature type="compositionally biased region" description="Basic and acidic residues" evidence="1">
    <location>
        <begin position="172"/>
        <end position="204"/>
    </location>
</feature>
<feature type="region of interest" description="Disordered" evidence="1">
    <location>
        <begin position="101"/>
        <end position="246"/>
    </location>
</feature>
<protein>
    <submittedName>
        <fullName evidence="2">Uncharacterized protein</fullName>
    </submittedName>
</protein>
<feature type="compositionally biased region" description="Basic and acidic residues" evidence="1">
    <location>
        <begin position="1369"/>
        <end position="1378"/>
    </location>
</feature>
<feature type="compositionally biased region" description="Basic and acidic residues" evidence="1">
    <location>
        <begin position="308"/>
        <end position="333"/>
    </location>
</feature>
<feature type="compositionally biased region" description="Polar residues" evidence="1">
    <location>
        <begin position="1195"/>
        <end position="1209"/>
    </location>
</feature>